<protein>
    <recommendedName>
        <fullName evidence="4">Peptidyl-prolyl cis-trans isomerase</fullName>
        <shortName evidence="4">PPIase</shortName>
        <ecNumber evidence="4">5.2.1.8</ecNumber>
    </recommendedName>
</protein>
<evidence type="ECO:0000313" key="7">
    <source>
        <dbReference type="Proteomes" id="UP000229278"/>
    </source>
</evidence>
<dbReference type="PANTHER" id="PTHR43246">
    <property type="entry name" value="PEPTIDYL-PROLYL CIS-TRANS ISOMERASE CYP38, CHLOROPLASTIC"/>
    <property type="match status" value="1"/>
</dbReference>
<dbReference type="SUPFAM" id="SSF50891">
    <property type="entry name" value="Cyclophilin-like"/>
    <property type="match status" value="1"/>
</dbReference>
<evidence type="ECO:0000256" key="1">
    <source>
        <dbReference type="ARBA" id="ARBA00007365"/>
    </source>
</evidence>
<gene>
    <name evidence="6" type="ORF">CSA09_00265</name>
</gene>
<dbReference type="Gene3D" id="2.40.100.10">
    <property type="entry name" value="Cyclophilin-like"/>
    <property type="match status" value="1"/>
</dbReference>
<dbReference type="AlphaFoldDB" id="A0A2G6PGT4"/>
<comment type="catalytic activity">
    <reaction evidence="4">
        <text>[protein]-peptidylproline (omega=180) = [protein]-peptidylproline (omega=0)</text>
        <dbReference type="Rhea" id="RHEA:16237"/>
        <dbReference type="Rhea" id="RHEA-COMP:10747"/>
        <dbReference type="Rhea" id="RHEA-COMP:10748"/>
        <dbReference type="ChEBI" id="CHEBI:83833"/>
        <dbReference type="ChEBI" id="CHEBI:83834"/>
        <dbReference type="EC" id="5.2.1.8"/>
    </reaction>
</comment>
<dbReference type="InterPro" id="IPR020892">
    <property type="entry name" value="Cyclophilin-type_PPIase_CS"/>
</dbReference>
<dbReference type="GO" id="GO:0006457">
    <property type="term" value="P:protein folding"/>
    <property type="evidence" value="ECO:0007669"/>
    <property type="project" value="InterPro"/>
</dbReference>
<reference evidence="6 7" key="1">
    <citation type="submission" date="2017-10" db="EMBL/GenBank/DDBJ databases">
        <title>Novel microbial diversity and functional potential in the marine mammal oral microbiome.</title>
        <authorList>
            <person name="Dudek N.K."/>
            <person name="Sun C.L."/>
            <person name="Burstein D."/>
            <person name="Kantor R.S."/>
            <person name="Aliaga Goltsman D.S."/>
            <person name="Bik E.M."/>
            <person name="Thomas B.C."/>
            <person name="Banfield J.F."/>
            <person name="Relman D.A."/>
        </authorList>
    </citation>
    <scope>NUCLEOTIDE SEQUENCE [LARGE SCALE GENOMIC DNA]</scope>
    <source>
        <strain evidence="6">DOLJORAL78_50_517</strain>
    </source>
</reference>
<dbReference type="PROSITE" id="PS00170">
    <property type="entry name" value="CSA_PPIASE_1"/>
    <property type="match status" value="1"/>
</dbReference>
<comment type="caution">
    <text evidence="6">The sequence shown here is derived from an EMBL/GenBank/DDBJ whole genome shotgun (WGS) entry which is preliminary data.</text>
</comment>
<evidence type="ECO:0000256" key="4">
    <source>
        <dbReference type="RuleBase" id="RU363019"/>
    </source>
</evidence>
<dbReference type="PRINTS" id="PR00153">
    <property type="entry name" value="CSAPPISMRASE"/>
</dbReference>
<proteinExistence type="inferred from homology"/>
<accession>A0A2G6PGT4</accession>
<dbReference type="InterPro" id="IPR044665">
    <property type="entry name" value="E_coli_cyclophilin_A-like"/>
</dbReference>
<dbReference type="InterPro" id="IPR002130">
    <property type="entry name" value="Cyclophilin-type_PPIase_dom"/>
</dbReference>
<evidence type="ECO:0000313" key="6">
    <source>
        <dbReference type="EMBL" id="PIE83722.1"/>
    </source>
</evidence>
<dbReference type="InterPro" id="IPR029000">
    <property type="entry name" value="Cyclophilin-like_dom_sf"/>
</dbReference>
<keyword evidence="3 4" id="KW-0413">Isomerase</keyword>
<dbReference type="GO" id="GO:0003755">
    <property type="term" value="F:peptidyl-prolyl cis-trans isomerase activity"/>
    <property type="evidence" value="ECO:0007669"/>
    <property type="project" value="UniProtKB-UniRule"/>
</dbReference>
<evidence type="ECO:0000256" key="3">
    <source>
        <dbReference type="ARBA" id="ARBA00023235"/>
    </source>
</evidence>
<keyword evidence="2 4" id="KW-0697">Rotamase</keyword>
<organism evidence="6 7">
    <name type="scientific">Candidatus Contendibacter odensensis</name>
    <dbReference type="NCBI Taxonomy" id="1400860"/>
    <lineage>
        <taxon>Bacteria</taxon>
        <taxon>Pseudomonadati</taxon>
        <taxon>Pseudomonadota</taxon>
        <taxon>Gammaproteobacteria</taxon>
        <taxon>Candidatus Competibacteraceae</taxon>
        <taxon>Candidatus Contendibacter</taxon>
    </lineage>
</organism>
<dbReference type="PROSITE" id="PS50072">
    <property type="entry name" value="CSA_PPIASE_2"/>
    <property type="match status" value="1"/>
</dbReference>
<sequence>MNKLLSLAFAVVLSVTGSMVLAGTLVRMDTSLGPITIELADDKSPSTVENFLIYASEGFYDGTIFHRVIDNFMIQGGGFNQDFQKKPARTPIKNEADNGLKNLRGTIAMARTADPHSATAQFFINVKDNAFLDYKSSDRKGWGYTVFGKVVDGMDVVDKIRQVPTGKGGVGNRFSDVPTTPIIIKNVKVLPGAEESEAANLQSNS</sequence>
<name>A0A2G6PGT4_9GAMM</name>
<evidence type="ECO:0000259" key="5">
    <source>
        <dbReference type="PROSITE" id="PS50072"/>
    </source>
</evidence>
<dbReference type="EMBL" id="PDTV01000002">
    <property type="protein sequence ID" value="PIE83722.1"/>
    <property type="molecule type" value="Genomic_DNA"/>
</dbReference>
<dbReference type="EC" id="5.2.1.8" evidence="4"/>
<dbReference type="Proteomes" id="UP000229278">
    <property type="component" value="Unassembled WGS sequence"/>
</dbReference>
<feature type="domain" description="PPIase cyclophilin-type" evidence="5">
    <location>
        <begin position="29"/>
        <end position="189"/>
    </location>
</feature>
<comment type="similarity">
    <text evidence="1 4">Belongs to the cyclophilin-type PPIase family.</text>
</comment>
<evidence type="ECO:0000256" key="2">
    <source>
        <dbReference type="ARBA" id="ARBA00023110"/>
    </source>
</evidence>
<comment type="function">
    <text evidence="4">PPIases accelerate the folding of proteins. It catalyzes the cis-trans isomerization of proline imidic peptide bonds in oligopeptides.</text>
</comment>
<dbReference type="CDD" id="cd01920">
    <property type="entry name" value="cyclophilin_EcCYP_like"/>
    <property type="match status" value="1"/>
</dbReference>
<dbReference type="Pfam" id="PF00160">
    <property type="entry name" value="Pro_isomerase"/>
    <property type="match status" value="1"/>
</dbReference>